<evidence type="ECO:0008006" key="2">
    <source>
        <dbReference type="Google" id="ProtNLM"/>
    </source>
</evidence>
<proteinExistence type="predicted"/>
<gene>
    <name evidence="1" type="ORF">METZ01_LOCUS54913</name>
</gene>
<reference evidence="1" key="1">
    <citation type="submission" date="2018-05" db="EMBL/GenBank/DDBJ databases">
        <authorList>
            <person name="Lanie J.A."/>
            <person name="Ng W.-L."/>
            <person name="Kazmierczak K.M."/>
            <person name="Andrzejewski T.M."/>
            <person name="Davidsen T.M."/>
            <person name="Wayne K.J."/>
            <person name="Tettelin H."/>
            <person name="Glass J.I."/>
            <person name="Rusch D."/>
            <person name="Podicherti R."/>
            <person name="Tsui H.-C.T."/>
            <person name="Winkler M.E."/>
        </authorList>
    </citation>
    <scope>NUCLEOTIDE SEQUENCE</scope>
</reference>
<organism evidence="1">
    <name type="scientific">marine metagenome</name>
    <dbReference type="NCBI Taxonomy" id="408172"/>
    <lineage>
        <taxon>unclassified sequences</taxon>
        <taxon>metagenomes</taxon>
        <taxon>ecological metagenomes</taxon>
    </lineage>
</organism>
<sequence>MTTTKSKADIGLVAHLLRRAGFGATPNEMDSFIEMDYDEIVDHLINFDLPDYIPQDFISRFHKDQSDLRIADGARAHWIYRMVMTKTPLREKMCLFWHRIFATAATKLIQNRVVVNQIDMFREKGFGRFDDLLLSLSRDPAMIMWLDNQDNHGSNINENYGREILELFSMGVGNYSEDDIKDTARAFTGWSVVNPEYMSIKMRNNTVRPYGYISWQYEYDAKDHDNGVKTILGETGNWNGEDAIRIICEQKATAEYIARHMYHFFVADEVPVPQWPHQSPRDAEAISLMVESYFQNGHSIKSMMGTMLKADFFKEESARYARIKSPAEMVVGTMRLAGPIELPSDETYYAQAVCSNMGQALLGPPSVEGWQGGNEWINTGTYVERVNFATKILDNSDKEGVRNIIDRIKTINNTGNMTSDDLVSGCLEILGPINVSTMTEKRLKEFASKYGELTWSDEVSFNRFDMAALSVIQLIVCTQEYQTA</sequence>
<dbReference type="Pfam" id="PF08811">
    <property type="entry name" value="DUF1800"/>
    <property type="match status" value="1"/>
</dbReference>
<dbReference type="AlphaFoldDB" id="A0A381SEW9"/>
<accession>A0A381SEW9</accession>
<dbReference type="InterPro" id="IPR014917">
    <property type="entry name" value="DUF1800"/>
</dbReference>
<evidence type="ECO:0000313" key="1">
    <source>
        <dbReference type="EMBL" id="SVA02059.1"/>
    </source>
</evidence>
<protein>
    <recommendedName>
        <fullName evidence="2">DUF1800 domain-containing protein</fullName>
    </recommendedName>
</protein>
<name>A0A381SEW9_9ZZZZ</name>
<dbReference type="EMBL" id="UINC01002966">
    <property type="protein sequence ID" value="SVA02059.1"/>
    <property type="molecule type" value="Genomic_DNA"/>
</dbReference>